<evidence type="ECO:0008006" key="3">
    <source>
        <dbReference type="Google" id="ProtNLM"/>
    </source>
</evidence>
<dbReference type="RefSeq" id="WP_163206978.1">
    <property type="nucleotide sequence ID" value="NZ_JAAGWG010000026.1"/>
</dbReference>
<name>A0A6L9W574_9ACTN</name>
<comment type="caution">
    <text evidence="1">The sequence shown here is derived from an EMBL/GenBank/DDBJ whole genome shotgun (WGS) entry which is preliminary data.</text>
</comment>
<evidence type="ECO:0000313" key="1">
    <source>
        <dbReference type="EMBL" id="NEK87225.1"/>
    </source>
</evidence>
<gene>
    <name evidence="1" type="ORF">GCU60_15900</name>
</gene>
<protein>
    <recommendedName>
        <fullName evidence="3">Mycothiol-dependent maleylpyruvate isomerase metal-binding domain-containing protein</fullName>
    </recommendedName>
</protein>
<organism evidence="1 2">
    <name type="scientific">Blastococcus saxobsidens</name>
    <dbReference type="NCBI Taxonomy" id="138336"/>
    <lineage>
        <taxon>Bacteria</taxon>
        <taxon>Bacillati</taxon>
        <taxon>Actinomycetota</taxon>
        <taxon>Actinomycetes</taxon>
        <taxon>Geodermatophilales</taxon>
        <taxon>Geodermatophilaceae</taxon>
        <taxon>Blastococcus</taxon>
    </lineage>
</organism>
<evidence type="ECO:0000313" key="2">
    <source>
        <dbReference type="Proteomes" id="UP000479241"/>
    </source>
</evidence>
<proteinExistence type="predicted"/>
<dbReference type="EMBL" id="JAAGWG010000026">
    <property type="protein sequence ID" value="NEK87225.1"/>
    <property type="molecule type" value="Genomic_DNA"/>
</dbReference>
<accession>A0A6L9W574</accession>
<dbReference type="AlphaFoldDB" id="A0A6L9W574"/>
<reference evidence="1 2" key="1">
    <citation type="submission" date="2019-12" db="EMBL/GenBank/DDBJ databases">
        <title>the WGS of Blastococcus saxobsidens 67B17.</title>
        <authorList>
            <person name="Jiang Z."/>
        </authorList>
    </citation>
    <scope>NUCLEOTIDE SEQUENCE [LARGE SCALE GENOMIC DNA]</scope>
    <source>
        <strain evidence="1 2">67B17</strain>
    </source>
</reference>
<sequence length="191" mass="19497">MTPPDGSSVRAAVGAVRQLLDRVPDGNADVPAMGCSVTAVAGHLNSCLAFYAHDLAAGPADVSGMTVEPRPDALLAELTAGLAAWAEVLARTVDAARPDDRGSHSDGIADAAGFAAIGCAELLVHGTDVAAALDLAWEPPAEVAAAVRARLFPEVPATDDPVADLLWATGRLELPGRPRRTGWSYAMAPSA</sequence>
<dbReference type="InterPro" id="IPR034660">
    <property type="entry name" value="DinB/YfiT-like"/>
</dbReference>
<dbReference type="Proteomes" id="UP000479241">
    <property type="component" value="Unassembled WGS sequence"/>
</dbReference>
<dbReference type="SUPFAM" id="SSF109854">
    <property type="entry name" value="DinB/YfiT-like putative metalloenzymes"/>
    <property type="match status" value="1"/>
</dbReference>